<dbReference type="Proteomes" id="UP000219338">
    <property type="component" value="Unassembled WGS sequence"/>
</dbReference>
<proteinExistence type="predicted"/>
<organism evidence="3 4">
    <name type="scientific">Armillaria ostoyae</name>
    <name type="common">Armillaria root rot fungus</name>
    <dbReference type="NCBI Taxonomy" id="47428"/>
    <lineage>
        <taxon>Eukaryota</taxon>
        <taxon>Fungi</taxon>
        <taxon>Dikarya</taxon>
        <taxon>Basidiomycota</taxon>
        <taxon>Agaricomycotina</taxon>
        <taxon>Agaricomycetes</taxon>
        <taxon>Agaricomycetidae</taxon>
        <taxon>Agaricales</taxon>
        <taxon>Marasmiineae</taxon>
        <taxon>Physalacriaceae</taxon>
        <taxon>Armillaria</taxon>
    </lineage>
</organism>
<protein>
    <submittedName>
        <fullName evidence="3">Uncharacterized protein</fullName>
    </submittedName>
</protein>
<keyword evidence="2" id="KW-0472">Membrane</keyword>
<feature type="region of interest" description="Disordered" evidence="1">
    <location>
        <begin position="112"/>
        <end position="139"/>
    </location>
</feature>
<evidence type="ECO:0000313" key="4">
    <source>
        <dbReference type="Proteomes" id="UP000219338"/>
    </source>
</evidence>
<gene>
    <name evidence="3" type="ORF">ARMOST_07631</name>
</gene>
<feature type="transmembrane region" description="Helical" evidence="2">
    <location>
        <begin position="53"/>
        <end position="78"/>
    </location>
</feature>
<sequence>MLAFGRQAARRLVFKANPAGLRLCPTCCLLLTLPRNTTETPFSSDRDTPVDRHVPAIVILSILTAIILFGILAFRFGLFGPLRHRHRETPTAAAAPIGLLPRMQQPALSVAQAQGLQAPECAPAPSSQDPETLPQRPAVPIYTFPRRDVDLDKDGNKNHEMDNWQTILEARDLWHSHLVDPGVDESLRGHFMAHEVLEGPFSRITSIMVEAQLAAHHRIYGTADSGVSTLYGFPHPPDTAFGFVAFSHDNISDDAIAHPDSPNILPIEL</sequence>
<keyword evidence="2" id="KW-1133">Transmembrane helix</keyword>
<keyword evidence="4" id="KW-1185">Reference proteome</keyword>
<accession>A0A284R6E6</accession>
<dbReference type="EMBL" id="FUEG01000005">
    <property type="protein sequence ID" value="SJL04270.1"/>
    <property type="molecule type" value="Genomic_DNA"/>
</dbReference>
<name>A0A284R6E6_ARMOS</name>
<keyword evidence="2" id="KW-0812">Transmembrane</keyword>
<evidence type="ECO:0000256" key="1">
    <source>
        <dbReference type="SAM" id="MobiDB-lite"/>
    </source>
</evidence>
<evidence type="ECO:0000256" key="2">
    <source>
        <dbReference type="SAM" id="Phobius"/>
    </source>
</evidence>
<evidence type="ECO:0000313" key="3">
    <source>
        <dbReference type="EMBL" id="SJL04270.1"/>
    </source>
</evidence>
<dbReference type="AlphaFoldDB" id="A0A284R6E6"/>
<reference evidence="4" key="1">
    <citation type="journal article" date="2017" name="Nat. Ecol. Evol.">
        <title>Genome expansion and lineage-specific genetic innovations in the forest pathogenic fungi Armillaria.</title>
        <authorList>
            <person name="Sipos G."/>
            <person name="Prasanna A.N."/>
            <person name="Walter M.C."/>
            <person name="O'Connor E."/>
            <person name="Balint B."/>
            <person name="Krizsan K."/>
            <person name="Kiss B."/>
            <person name="Hess J."/>
            <person name="Varga T."/>
            <person name="Slot J."/>
            <person name="Riley R."/>
            <person name="Boka B."/>
            <person name="Rigling D."/>
            <person name="Barry K."/>
            <person name="Lee J."/>
            <person name="Mihaltcheva S."/>
            <person name="LaButti K."/>
            <person name="Lipzen A."/>
            <person name="Waldron R."/>
            <person name="Moloney N.M."/>
            <person name="Sperisen C."/>
            <person name="Kredics L."/>
            <person name="Vagvoelgyi C."/>
            <person name="Patrignani A."/>
            <person name="Fitzpatrick D."/>
            <person name="Nagy I."/>
            <person name="Doyle S."/>
            <person name="Anderson J.B."/>
            <person name="Grigoriev I.V."/>
            <person name="Gueldener U."/>
            <person name="Muensterkoetter M."/>
            <person name="Nagy L.G."/>
        </authorList>
    </citation>
    <scope>NUCLEOTIDE SEQUENCE [LARGE SCALE GENOMIC DNA]</scope>
    <source>
        <strain evidence="4">C18/9</strain>
    </source>
</reference>